<comment type="caution">
    <text evidence="10">The sequence shown here is derived from an EMBL/GenBank/DDBJ whole genome shotgun (WGS) entry which is preliminary data.</text>
</comment>
<feature type="region of interest" description="Disordered" evidence="8">
    <location>
        <begin position="12"/>
        <end position="32"/>
    </location>
</feature>
<keyword evidence="4" id="KW-0133">Cell shape</keyword>
<comment type="subcellular location">
    <subcellularLocation>
        <location evidence="1">Cell membrane</location>
        <topology evidence="1">Multi-pass membrane protein</topology>
    </subcellularLocation>
</comment>
<feature type="transmembrane region" description="Helical" evidence="9">
    <location>
        <begin position="486"/>
        <end position="504"/>
    </location>
</feature>
<feature type="region of interest" description="Disordered" evidence="8">
    <location>
        <begin position="535"/>
        <end position="558"/>
    </location>
</feature>
<dbReference type="PRINTS" id="PR01806">
    <property type="entry name" value="VIRFACTRMVIN"/>
</dbReference>
<keyword evidence="2" id="KW-1003">Cell membrane</keyword>
<reference evidence="10 11" key="1">
    <citation type="submission" date="2021-01" db="EMBL/GenBank/DDBJ databases">
        <title>Streptomyces acididurans sp. nov., isolated from a peat swamp forest soil.</title>
        <authorList>
            <person name="Chantavorakit T."/>
            <person name="Duangmal K."/>
        </authorList>
    </citation>
    <scope>NUCLEOTIDE SEQUENCE [LARGE SCALE GENOMIC DNA]</scope>
    <source>
        <strain evidence="10 11">KK5PA1</strain>
    </source>
</reference>
<evidence type="ECO:0000256" key="9">
    <source>
        <dbReference type="SAM" id="Phobius"/>
    </source>
</evidence>
<feature type="transmembrane region" description="Helical" evidence="9">
    <location>
        <begin position="209"/>
        <end position="232"/>
    </location>
</feature>
<evidence type="ECO:0000256" key="1">
    <source>
        <dbReference type="ARBA" id="ARBA00004651"/>
    </source>
</evidence>
<dbReference type="EMBL" id="JADKYB010000007">
    <property type="protein sequence ID" value="MBM9505785.1"/>
    <property type="molecule type" value="Genomic_DNA"/>
</dbReference>
<protein>
    <recommendedName>
        <fullName evidence="12">Peptidoglycan lipid II flippase</fullName>
    </recommendedName>
</protein>
<feature type="transmembrane region" description="Helical" evidence="9">
    <location>
        <begin position="183"/>
        <end position="203"/>
    </location>
</feature>
<evidence type="ECO:0000256" key="5">
    <source>
        <dbReference type="ARBA" id="ARBA00022984"/>
    </source>
</evidence>
<dbReference type="RefSeq" id="WP_205357660.1">
    <property type="nucleotide sequence ID" value="NZ_JADKYB010000007.1"/>
</dbReference>
<evidence type="ECO:0000256" key="8">
    <source>
        <dbReference type="SAM" id="MobiDB-lite"/>
    </source>
</evidence>
<gene>
    <name evidence="10" type="ORF">ITX44_14725</name>
</gene>
<evidence type="ECO:0000256" key="7">
    <source>
        <dbReference type="ARBA" id="ARBA00023136"/>
    </source>
</evidence>
<feature type="transmembrane region" description="Helical" evidence="9">
    <location>
        <begin position="350"/>
        <end position="372"/>
    </location>
</feature>
<evidence type="ECO:0000313" key="11">
    <source>
        <dbReference type="Proteomes" id="UP000749040"/>
    </source>
</evidence>
<keyword evidence="3 9" id="KW-0812">Transmembrane</keyword>
<sequence>MSGTDLAAAAAGAALHENRSPGGEKQQTAPPQGLARAAGVTAGLTAAGSVLGLFRDQTVAHLFGAGAQSDAFLVAWTVPEVAATVLIEDAMALVMVPAFSGVLARGGDVRALVRATLPRLLTLLGALTAALAIGAPWVVRVLAPGLADPADAVTCTRLTAVTVLTFGLAGYLSAALRAHRRFLAPAAIYVAYNAGIVAALFALHSSLGVRAAAAGVAVGGALMVAVQLPAAVRELRGRTRTAHPTATAAVPAPGPYAAPAPRPLPEPLRAALLAPVLIFTLGRQAQVLVERFFAAPLPAGAISHLNYAQKVAQVPMVASLMVCTVTFPVVSGAMAAGDRRAARRRVERDLTLACAVVLLGAAYVVACAPRIVQLLFQRGEFGAADTAATATVMRVYALGLLGQTMVGALVRPYFSAARPTWYPAAAMGAGLMVTAAVDALAVHAWGACGIAAGNAAGISVAAALMLRGLGAHTVAVRVRAMAPRTARALAAAIAATAAGWAMAAAVTDPFAAAVACALVVPAVFAAMAAATHHAVRATRTRRDAETRTPMPRETEARP</sequence>
<dbReference type="Proteomes" id="UP000749040">
    <property type="component" value="Unassembled WGS sequence"/>
</dbReference>
<dbReference type="PANTHER" id="PTHR47019:SF1">
    <property type="entry name" value="LIPID II FLIPPASE MURJ"/>
    <property type="match status" value="1"/>
</dbReference>
<feature type="compositionally biased region" description="Basic and acidic residues" evidence="8">
    <location>
        <begin position="540"/>
        <end position="558"/>
    </location>
</feature>
<feature type="transmembrane region" description="Helical" evidence="9">
    <location>
        <begin position="421"/>
        <end position="437"/>
    </location>
</feature>
<keyword evidence="11" id="KW-1185">Reference proteome</keyword>
<organism evidence="10 11">
    <name type="scientific">Actinacidiphila acididurans</name>
    <dbReference type="NCBI Taxonomy" id="2784346"/>
    <lineage>
        <taxon>Bacteria</taxon>
        <taxon>Bacillati</taxon>
        <taxon>Actinomycetota</taxon>
        <taxon>Actinomycetes</taxon>
        <taxon>Kitasatosporales</taxon>
        <taxon>Streptomycetaceae</taxon>
        <taxon>Actinacidiphila</taxon>
    </lineage>
</organism>
<feature type="transmembrane region" description="Helical" evidence="9">
    <location>
        <begin position="510"/>
        <end position="531"/>
    </location>
</feature>
<feature type="transmembrane region" description="Helical" evidence="9">
    <location>
        <begin position="158"/>
        <end position="176"/>
    </location>
</feature>
<dbReference type="InterPro" id="IPR051050">
    <property type="entry name" value="Lipid_II_flippase_MurJ/MviN"/>
</dbReference>
<keyword evidence="5" id="KW-0573">Peptidoglycan synthesis</keyword>
<evidence type="ECO:0000256" key="4">
    <source>
        <dbReference type="ARBA" id="ARBA00022960"/>
    </source>
</evidence>
<keyword evidence="7 9" id="KW-0472">Membrane</keyword>
<feature type="transmembrane region" description="Helical" evidence="9">
    <location>
        <begin position="392"/>
        <end position="414"/>
    </location>
</feature>
<evidence type="ECO:0000256" key="6">
    <source>
        <dbReference type="ARBA" id="ARBA00022989"/>
    </source>
</evidence>
<dbReference type="InterPro" id="IPR004268">
    <property type="entry name" value="MurJ"/>
</dbReference>
<evidence type="ECO:0000256" key="3">
    <source>
        <dbReference type="ARBA" id="ARBA00022692"/>
    </source>
</evidence>
<feature type="transmembrane region" description="Helical" evidence="9">
    <location>
        <begin position="120"/>
        <end position="138"/>
    </location>
</feature>
<proteinExistence type="predicted"/>
<evidence type="ECO:0008006" key="12">
    <source>
        <dbReference type="Google" id="ProtNLM"/>
    </source>
</evidence>
<feature type="transmembrane region" description="Helical" evidence="9">
    <location>
        <begin position="443"/>
        <end position="466"/>
    </location>
</feature>
<evidence type="ECO:0000313" key="10">
    <source>
        <dbReference type="EMBL" id="MBM9505785.1"/>
    </source>
</evidence>
<dbReference type="PANTHER" id="PTHR47019">
    <property type="entry name" value="LIPID II FLIPPASE MURJ"/>
    <property type="match status" value="1"/>
</dbReference>
<accession>A0ABS2TR27</accession>
<keyword evidence="6 9" id="KW-1133">Transmembrane helix</keyword>
<evidence type="ECO:0000256" key="2">
    <source>
        <dbReference type="ARBA" id="ARBA00022475"/>
    </source>
</evidence>
<dbReference type="Pfam" id="PF03023">
    <property type="entry name" value="MurJ"/>
    <property type="match status" value="1"/>
</dbReference>
<name>A0ABS2TR27_9ACTN</name>